<dbReference type="Gene3D" id="3.40.50.1820">
    <property type="entry name" value="alpha/beta hydrolase"/>
    <property type="match status" value="1"/>
</dbReference>
<dbReference type="Proteomes" id="UP000184305">
    <property type="component" value="Unassembled WGS sequence"/>
</dbReference>
<organism evidence="2 3">
    <name type="scientific">Phytopseudomonas punonensis</name>
    <dbReference type="NCBI Taxonomy" id="1220495"/>
    <lineage>
        <taxon>Bacteria</taxon>
        <taxon>Pseudomonadati</taxon>
        <taxon>Pseudomonadota</taxon>
        <taxon>Gammaproteobacteria</taxon>
        <taxon>Pseudomonadales</taxon>
        <taxon>Pseudomonadaceae</taxon>
        <taxon>Phytopseudomonas</taxon>
    </lineage>
</organism>
<protein>
    <submittedName>
        <fullName evidence="2">Lysophospholipase, alpha-beta hydrolase superfamily</fullName>
    </submittedName>
</protein>
<dbReference type="STRING" id="1220495.SAMN05216288_3064"/>
<dbReference type="GO" id="GO:0016787">
    <property type="term" value="F:hydrolase activity"/>
    <property type="evidence" value="ECO:0007669"/>
    <property type="project" value="UniProtKB-KW"/>
</dbReference>
<keyword evidence="3" id="KW-1185">Reference proteome</keyword>
<accession>A0A1M7G4L4</accession>
<evidence type="ECO:0000313" key="3">
    <source>
        <dbReference type="Proteomes" id="UP000184305"/>
    </source>
</evidence>
<dbReference type="Pfam" id="PF12146">
    <property type="entry name" value="Hydrolase_4"/>
    <property type="match status" value="1"/>
</dbReference>
<evidence type="ECO:0000259" key="1">
    <source>
        <dbReference type="Pfam" id="PF12146"/>
    </source>
</evidence>
<dbReference type="EMBL" id="FRBQ01000003">
    <property type="protein sequence ID" value="SHM11085.1"/>
    <property type="molecule type" value="Genomic_DNA"/>
</dbReference>
<name>A0A1M7G4L4_9GAMM</name>
<gene>
    <name evidence="2" type="ORF">SAMN05216288_3064</name>
</gene>
<evidence type="ECO:0000313" key="2">
    <source>
        <dbReference type="EMBL" id="SHM11085.1"/>
    </source>
</evidence>
<dbReference type="InterPro" id="IPR029058">
    <property type="entry name" value="AB_hydrolase_fold"/>
</dbReference>
<dbReference type="InterPro" id="IPR051044">
    <property type="entry name" value="MAG_DAG_Lipase"/>
</dbReference>
<sequence>MQSIRRLKGIAMQHRSFWLDSSDGVPLYANHWCPAHEPKAVVMLAHGMAEHSGRYARFAEALVAAGFEFYAIDQRGHGQTAQHGLLGQFADENGWGHVVGDLSTLNHHIRHQRPHTPIFLLGHSMGSFIAIAYLMHHSSSVQGAILGGSNYGRLSAYQAAALVARFERWRQGATGRSALIEWLSFGTFNKAFKPVRTPFDWLSRDSEEVDRYIADPLCGFRCTNGLWLDLLHGLQQITPQAALKQIAPQLPILIIGGDSDPVSQGNGLQRLANALAQAGHTRTTLKCYSQARHELLNELNRDEVTRDLIDWLEQTLSQPQQRPLHSQEPHP</sequence>
<reference evidence="3" key="1">
    <citation type="submission" date="2016-11" db="EMBL/GenBank/DDBJ databases">
        <authorList>
            <person name="Varghese N."/>
            <person name="Submissions S."/>
        </authorList>
    </citation>
    <scope>NUCLEOTIDE SEQUENCE [LARGE SCALE GENOMIC DNA]</scope>
    <source>
        <strain evidence="3">CECT 8089</strain>
    </source>
</reference>
<dbReference type="InterPro" id="IPR022742">
    <property type="entry name" value="Hydrolase_4"/>
</dbReference>
<feature type="domain" description="Serine aminopeptidase S33" evidence="1">
    <location>
        <begin position="37"/>
        <end position="299"/>
    </location>
</feature>
<dbReference type="PANTHER" id="PTHR11614">
    <property type="entry name" value="PHOSPHOLIPASE-RELATED"/>
    <property type="match status" value="1"/>
</dbReference>
<dbReference type="InterPro" id="IPR017208">
    <property type="entry name" value="UCP037442_abhydr"/>
</dbReference>
<proteinExistence type="predicted"/>
<dbReference type="PIRSF" id="PIRSF037442">
    <property type="entry name" value="UCP037442_abhydr"/>
    <property type="match status" value="1"/>
</dbReference>
<dbReference type="SUPFAM" id="SSF53474">
    <property type="entry name" value="alpha/beta-Hydrolases"/>
    <property type="match status" value="1"/>
</dbReference>
<dbReference type="AlphaFoldDB" id="A0A1M7G4L4"/>
<keyword evidence="2" id="KW-0378">Hydrolase</keyword>